<dbReference type="GO" id="GO:0003735">
    <property type="term" value="F:structural constituent of ribosome"/>
    <property type="evidence" value="ECO:0007669"/>
    <property type="project" value="InterPro"/>
</dbReference>
<dbReference type="PANTHER" id="PTHR11761:SF3">
    <property type="entry name" value="LARGE RIBOSOMAL SUBUNIT PROTEIN UL14M"/>
    <property type="match status" value="1"/>
</dbReference>
<proteinExistence type="inferred from homology"/>
<dbReference type="InterPro" id="IPR036853">
    <property type="entry name" value="Ribosomal_uL14_sf"/>
</dbReference>
<evidence type="ECO:0000256" key="6">
    <source>
        <dbReference type="RuleBase" id="RU003949"/>
    </source>
</evidence>
<dbReference type="VEuPathDB" id="FungiDB:SeMB42_g00624"/>
<dbReference type="Proteomes" id="UP000320475">
    <property type="component" value="Unassembled WGS sequence"/>
</dbReference>
<dbReference type="NCBIfam" id="TIGR01067">
    <property type="entry name" value="rplN_bact"/>
    <property type="match status" value="1"/>
</dbReference>
<evidence type="ECO:0000256" key="2">
    <source>
        <dbReference type="ARBA" id="ARBA00022980"/>
    </source>
</evidence>
<evidence type="ECO:0000256" key="1">
    <source>
        <dbReference type="ARBA" id="ARBA00010745"/>
    </source>
</evidence>
<dbReference type="Proteomes" id="UP000317494">
    <property type="component" value="Unassembled WGS sequence"/>
</dbReference>
<dbReference type="SMART" id="SM01374">
    <property type="entry name" value="Ribosomal_L14"/>
    <property type="match status" value="1"/>
</dbReference>
<accession>A0A507CC24</accession>
<gene>
    <name evidence="7" type="ORF">SeLEV6574_g07964</name>
    <name evidence="8" type="ORF">SeMB42_g00624</name>
</gene>
<reference evidence="9 10" key="1">
    <citation type="journal article" date="2019" name="Sci. Rep.">
        <title>Comparative genomics of chytrid fungi reveal insights into the obligate biotrophic and pathogenic lifestyle of Synchytrium endobioticum.</title>
        <authorList>
            <person name="van de Vossenberg B.T.L.H."/>
            <person name="Warris S."/>
            <person name="Nguyen H.D.T."/>
            <person name="van Gent-Pelzer M.P.E."/>
            <person name="Joly D.L."/>
            <person name="van de Geest H.C."/>
            <person name="Bonants P.J.M."/>
            <person name="Smith D.S."/>
            <person name="Levesque C.A."/>
            <person name="van der Lee T.A.J."/>
        </authorList>
    </citation>
    <scope>NUCLEOTIDE SEQUENCE [LARGE SCALE GENOMIC DNA]</scope>
    <source>
        <strain evidence="7 10">LEV6574</strain>
        <strain evidence="8 9">MB42</strain>
    </source>
</reference>
<keyword evidence="9" id="KW-1185">Reference proteome</keyword>
<comment type="similarity">
    <text evidence="1 6">Belongs to the universal ribosomal protein uL14 family.</text>
</comment>
<evidence type="ECO:0000256" key="5">
    <source>
        <dbReference type="ARBA" id="ARBA00040118"/>
    </source>
</evidence>
<evidence type="ECO:0000256" key="4">
    <source>
        <dbReference type="ARBA" id="ARBA00037226"/>
    </source>
</evidence>
<organism evidence="7 10">
    <name type="scientific">Synchytrium endobioticum</name>
    <dbReference type="NCBI Taxonomy" id="286115"/>
    <lineage>
        <taxon>Eukaryota</taxon>
        <taxon>Fungi</taxon>
        <taxon>Fungi incertae sedis</taxon>
        <taxon>Chytridiomycota</taxon>
        <taxon>Chytridiomycota incertae sedis</taxon>
        <taxon>Chytridiomycetes</taxon>
        <taxon>Synchytriales</taxon>
        <taxon>Synchytriaceae</taxon>
        <taxon>Synchytrium</taxon>
    </lineage>
</organism>
<dbReference type="GO" id="GO:0006412">
    <property type="term" value="P:translation"/>
    <property type="evidence" value="ECO:0007669"/>
    <property type="project" value="InterPro"/>
</dbReference>
<dbReference type="HAMAP" id="MF_01367">
    <property type="entry name" value="Ribosomal_uL14"/>
    <property type="match status" value="1"/>
</dbReference>
<evidence type="ECO:0000313" key="7">
    <source>
        <dbReference type="EMBL" id="TPX36888.1"/>
    </source>
</evidence>
<evidence type="ECO:0000256" key="3">
    <source>
        <dbReference type="ARBA" id="ARBA00023274"/>
    </source>
</evidence>
<evidence type="ECO:0000313" key="8">
    <source>
        <dbReference type="EMBL" id="TPX53665.1"/>
    </source>
</evidence>
<evidence type="ECO:0000313" key="10">
    <source>
        <dbReference type="Proteomes" id="UP000320475"/>
    </source>
</evidence>
<protein>
    <recommendedName>
        <fullName evidence="5">Large ribosomal subunit protein uL14m</fullName>
    </recommendedName>
</protein>
<comment type="function">
    <text evidence="4">Component of the mitochondrial ribosome (mitoribosome), a dedicated translation machinery responsible for the synthesis of mitochondrial genome-encoded proteins, including at least some of the essential transmembrane subunits of the mitochondrial respiratory chain. The mitoribosomes are attached to the mitochondrial inner membrane and translation products are cotranslationally integrated into the membrane.</text>
</comment>
<dbReference type="GO" id="GO:0005762">
    <property type="term" value="C:mitochondrial large ribosomal subunit"/>
    <property type="evidence" value="ECO:0007669"/>
    <property type="project" value="TreeGrafter"/>
</dbReference>
<dbReference type="FunFam" id="2.40.150.20:FF:000005">
    <property type="entry name" value="50S ribosomal protein L14"/>
    <property type="match status" value="1"/>
</dbReference>
<dbReference type="EMBL" id="QEAM01000666">
    <property type="protein sequence ID" value="TPX36888.1"/>
    <property type="molecule type" value="Genomic_DNA"/>
</dbReference>
<dbReference type="STRING" id="286115.A0A507CC24"/>
<evidence type="ECO:0000313" key="9">
    <source>
        <dbReference type="Proteomes" id="UP000317494"/>
    </source>
</evidence>
<dbReference type="GO" id="GO:0070180">
    <property type="term" value="F:large ribosomal subunit rRNA binding"/>
    <property type="evidence" value="ECO:0007669"/>
    <property type="project" value="TreeGrafter"/>
</dbReference>
<dbReference type="CDD" id="cd00337">
    <property type="entry name" value="Ribosomal_uL14"/>
    <property type="match status" value="1"/>
</dbReference>
<dbReference type="SUPFAM" id="SSF50193">
    <property type="entry name" value="Ribosomal protein L14"/>
    <property type="match status" value="1"/>
</dbReference>
<name>A0A507CC24_9FUNG</name>
<keyword evidence="2 6" id="KW-0689">Ribosomal protein</keyword>
<dbReference type="Gene3D" id="2.40.150.20">
    <property type="entry name" value="Ribosomal protein L14"/>
    <property type="match status" value="1"/>
</dbReference>
<dbReference type="Pfam" id="PF00238">
    <property type="entry name" value="Ribosomal_L14"/>
    <property type="match status" value="1"/>
</dbReference>
<keyword evidence="3 6" id="KW-0687">Ribonucleoprotein</keyword>
<comment type="caution">
    <text evidence="7">The sequence shown here is derived from an EMBL/GenBank/DDBJ whole genome shotgun (WGS) entry which is preliminary data.</text>
</comment>
<sequence>MIQLKTVCKVIDNSGAILVECINVIGGSRIASMGDEIVCVVKKARPATLETGRASAASASSAANMLTKLKQGDVSRALVVRCRKEVRRLDGTYVKFDDNAVVMLNKQQQPLGNRVLGVLANECRQKRWAKVCSLGGRLV</sequence>
<dbReference type="PANTHER" id="PTHR11761">
    <property type="entry name" value="50S/60S RIBOSOMAL PROTEIN L14/L23"/>
    <property type="match status" value="1"/>
</dbReference>
<dbReference type="AlphaFoldDB" id="A0A507CC24"/>
<dbReference type="InterPro" id="IPR000218">
    <property type="entry name" value="Ribosomal_uL14"/>
</dbReference>
<dbReference type="EMBL" id="QEAN01000013">
    <property type="protein sequence ID" value="TPX53665.1"/>
    <property type="molecule type" value="Genomic_DNA"/>
</dbReference>
<dbReference type="OrthoDB" id="274765at2759"/>
<dbReference type="InterPro" id="IPR005745">
    <property type="entry name" value="Ribosomal_uL14_bac-type"/>
</dbReference>